<dbReference type="RefSeq" id="WP_311683129.1">
    <property type="nucleotide sequence ID" value="NZ_JAVRHM010000006.1"/>
</dbReference>
<dbReference type="InterPro" id="IPR021314">
    <property type="entry name" value="DUF2911"/>
</dbReference>
<sequence>MNPTLKTALKIIGGLVAVVVVLLFIMRYNTKAHSPEDTVQFESDGLKLEVLYSRPYKKDREIFGALVPYDEVWRTGANEATTFETNKDILVDGSLLKAGKYTLWTIPGEKSWKVIFNSQMYPWGIDVEKKAYRDPEYDTLVIETAVNKIENYVEQFTIFFEEINDLVFLFLSWDDTSVSLPIKEAEGLEIPE</sequence>
<dbReference type="Pfam" id="PF11138">
    <property type="entry name" value="DUF2911"/>
    <property type="match status" value="1"/>
</dbReference>
<evidence type="ECO:0000313" key="3">
    <source>
        <dbReference type="Proteomes" id="UP001261624"/>
    </source>
</evidence>
<proteinExistence type="predicted"/>
<feature type="transmembrane region" description="Helical" evidence="1">
    <location>
        <begin position="7"/>
        <end position="26"/>
    </location>
</feature>
<organism evidence="2 3">
    <name type="scientific">Autumnicola patrickiae</name>
    <dbReference type="NCBI Taxonomy" id="3075591"/>
    <lineage>
        <taxon>Bacteria</taxon>
        <taxon>Pseudomonadati</taxon>
        <taxon>Bacteroidota</taxon>
        <taxon>Flavobacteriia</taxon>
        <taxon>Flavobacteriales</taxon>
        <taxon>Flavobacteriaceae</taxon>
        <taxon>Autumnicola</taxon>
    </lineage>
</organism>
<keyword evidence="1" id="KW-1133">Transmembrane helix</keyword>
<comment type="caution">
    <text evidence="2">The sequence shown here is derived from an EMBL/GenBank/DDBJ whole genome shotgun (WGS) entry which is preliminary data.</text>
</comment>
<evidence type="ECO:0000256" key="1">
    <source>
        <dbReference type="SAM" id="Phobius"/>
    </source>
</evidence>
<gene>
    <name evidence="2" type="ORF">RM549_06950</name>
</gene>
<accession>A0ABU3E0S9</accession>
<dbReference type="Proteomes" id="UP001261624">
    <property type="component" value="Unassembled WGS sequence"/>
</dbReference>
<name>A0ABU3E0S9_9FLAO</name>
<keyword evidence="1" id="KW-0812">Transmembrane</keyword>
<reference evidence="2 3" key="1">
    <citation type="submission" date="2023-09" db="EMBL/GenBank/DDBJ databases">
        <authorList>
            <person name="Rey-Velasco X."/>
        </authorList>
    </citation>
    <scope>NUCLEOTIDE SEQUENCE [LARGE SCALE GENOMIC DNA]</scope>
    <source>
        <strain evidence="2 3">F188</strain>
    </source>
</reference>
<evidence type="ECO:0000313" key="2">
    <source>
        <dbReference type="EMBL" id="MDT0689515.1"/>
    </source>
</evidence>
<dbReference type="EMBL" id="JAVRHM010000006">
    <property type="protein sequence ID" value="MDT0689515.1"/>
    <property type="molecule type" value="Genomic_DNA"/>
</dbReference>
<keyword evidence="1" id="KW-0472">Membrane</keyword>
<protein>
    <submittedName>
        <fullName evidence="2">DUF2911 domain-containing protein</fullName>
    </submittedName>
</protein>
<keyword evidence="3" id="KW-1185">Reference proteome</keyword>